<evidence type="ECO:0000256" key="3">
    <source>
        <dbReference type="ARBA" id="ARBA00023274"/>
    </source>
</evidence>
<keyword evidence="3" id="KW-0687">Ribonucleoprotein</keyword>
<dbReference type="Proteomes" id="UP001358586">
    <property type="component" value="Chromosome 2"/>
</dbReference>
<protein>
    <submittedName>
        <fullName evidence="4">Uncharacterized protein</fullName>
    </submittedName>
</protein>
<keyword evidence="5" id="KW-1185">Reference proteome</keyword>
<keyword evidence="2" id="KW-0689">Ribosomal protein</keyword>
<name>A0ABR0QR15_GOSAR</name>
<dbReference type="EMBL" id="JARKNE010000002">
    <property type="protein sequence ID" value="KAK5841431.1"/>
    <property type="molecule type" value="Genomic_DNA"/>
</dbReference>
<organism evidence="4 5">
    <name type="scientific">Gossypium arboreum</name>
    <name type="common">Tree cotton</name>
    <name type="synonym">Gossypium nanking</name>
    <dbReference type="NCBI Taxonomy" id="29729"/>
    <lineage>
        <taxon>Eukaryota</taxon>
        <taxon>Viridiplantae</taxon>
        <taxon>Streptophyta</taxon>
        <taxon>Embryophyta</taxon>
        <taxon>Tracheophyta</taxon>
        <taxon>Spermatophyta</taxon>
        <taxon>Magnoliopsida</taxon>
        <taxon>eudicotyledons</taxon>
        <taxon>Gunneridae</taxon>
        <taxon>Pentapetalae</taxon>
        <taxon>rosids</taxon>
        <taxon>malvids</taxon>
        <taxon>Malvales</taxon>
        <taxon>Malvaceae</taxon>
        <taxon>Malvoideae</taxon>
        <taxon>Gossypium</taxon>
    </lineage>
</organism>
<comment type="caution">
    <text evidence="4">The sequence shown here is derived from an EMBL/GenBank/DDBJ whole genome shotgun (WGS) entry which is preliminary data.</text>
</comment>
<proteinExistence type="inferred from homology"/>
<evidence type="ECO:0000313" key="4">
    <source>
        <dbReference type="EMBL" id="KAK5841431.1"/>
    </source>
</evidence>
<accession>A0ABR0QR15</accession>
<comment type="similarity">
    <text evidence="1">Belongs to the bacterial ribosomal protein bTHX family.</text>
</comment>
<dbReference type="InterPro" id="IPR030826">
    <property type="entry name" value="Ribosomal_bTHX/bTHXc/bTHXm"/>
</dbReference>
<dbReference type="Pfam" id="PF17067">
    <property type="entry name" value="RPS31"/>
    <property type="match status" value="1"/>
</dbReference>
<sequence length="122" mass="13225">MASLLLGAAPISAQSLNLSYVSRISSSHSQTLGTSLSVSNSSFSLSAASSPSIPYEYTSRLFASAKLEEEAYEKVEEKAPKDEAEIQVDSEICVFTLIANVDESKYYIAHDNHSVEKVIENT</sequence>
<evidence type="ECO:0000313" key="5">
    <source>
        <dbReference type="Proteomes" id="UP001358586"/>
    </source>
</evidence>
<evidence type="ECO:0000256" key="2">
    <source>
        <dbReference type="ARBA" id="ARBA00022980"/>
    </source>
</evidence>
<gene>
    <name evidence="4" type="ORF">PVK06_003752</name>
</gene>
<reference evidence="4 5" key="1">
    <citation type="submission" date="2023-03" db="EMBL/GenBank/DDBJ databases">
        <title>WGS of Gossypium arboreum.</title>
        <authorList>
            <person name="Yu D."/>
        </authorList>
    </citation>
    <scope>NUCLEOTIDE SEQUENCE [LARGE SCALE GENOMIC DNA]</scope>
    <source>
        <tissue evidence="4">Leaf</tissue>
    </source>
</reference>
<evidence type="ECO:0000256" key="1">
    <source>
        <dbReference type="ARBA" id="ARBA00010834"/>
    </source>
</evidence>